<feature type="compositionally biased region" description="Basic residues" evidence="8">
    <location>
        <begin position="403"/>
        <end position="425"/>
    </location>
</feature>
<dbReference type="GO" id="GO:0003682">
    <property type="term" value="F:chromatin binding"/>
    <property type="evidence" value="ECO:0007669"/>
    <property type="project" value="InterPro"/>
</dbReference>
<dbReference type="InterPro" id="IPR043151">
    <property type="entry name" value="BAH_sf"/>
</dbReference>
<evidence type="ECO:0000256" key="2">
    <source>
        <dbReference type="ARBA" id="ARBA00022723"/>
    </source>
</evidence>
<dbReference type="FunFam" id="2.30.30.490:FF:000023">
    <property type="entry name" value="Egg-laying defective protein 27"/>
    <property type="match status" value="1"/>
</dbReference>
<feature type="compositionally biased region" description="Basic and acidic residues" evidence="8">
    <location>
        <begin position="1399"/>
        <end position="1413"/>
    </location>
</feature>
<keyword evidence="12" id="KW-1185">Reference proteome</keyword>
<dbReference type="CDD" id="cd00202">
    <property type="entry name" value="ZnF_GATA"/>
    <property type="match status" value="1"/>
</dbReference>
<accession>A0A8B7NN05</accession>
<sequence>MTTTEQHGGSSQAASSASNGSGGSGTTNSSSSNGDAVNEPQQEVPASGPIVPGGPNGPDGTIIEEVMTTVVGKKQPVRGQAYRAPSGDYTSYYCADDTLLYRPGDSVYIESQRADQPFFICSIQEFRRSKRDNLMVNIKWFYRPSEVPETVYQLLVQDRNTENNNKSLAIDEPLIKSRELFISDATDTYPVSVLRGHCRVDHYADIHAVREFMPDKNSFFYILGYNPETRRLASTQGEIRIGPSHQAKLPEFEPQIPGEPRVVQTTRPLEEIRWLPGMAKDTDIIMFLRAARSMAAYAGLVDSGSTEGCKAASHDDTTIAALEILHSCDYDHDLALQKLVKCPLPQRIDKKWTEEENKKFIKGLRLYGKNFFRIRKELLSHKETSELVSHYYLWKKTPAAAGHRPHRRHRRQNVLRRIRTPRAPRHNPPSDPLDPSSTSEREDDSDDSDSKDRQGYHCRHCYTTSSKDWHHAGKDKSLLCYDCRIHFKKYGDLPIIINPREPPPISTQTPTSKQQVEEEVRMVRTRTRTKEQNQSSSVSTSTAATPPAPPTSTSNRQQLTPLTSSPQQQQAALQQNKHGQKRSRASTPDTPNSSFNMITSSAPTSVAAAVSCHVSTCITTASTTMTHSAQSQAVTAAASPLKDSSIDGISSNLNQGSNVSTMAGNSVGNLSTPASLDDSTPSPDSGSEVDPMPNMERRSTPLPRQSASPAPKKMEDRPSPLASMESKKSILTKRIRNEDECSDITLPKKRDLASPLQSWDSQATNDAAVVVSSASAAVVSSSDTCSVVSTAAPVSSVIPFTVHRHPGLPHPSPPPPSLPPPLPTPQETSSSSDISARTESPLYSAPPRLLLGPPPPATNAPSVTYSNTPVAPYSTAPSLPTASMARPSYPPPPVSMPSHSHIYGHPTLFPPPAGASPRPHTPLVSHSQSPKPPPPAHSYPPPSSVPATSANAPHSLIPIAHHSNPASHAAKQRPPHAIMASISPAGIADKVRHLPPAVPAPPVSPHSSPFPHLPKPADLEAGVRLPIRPAPPAHSSHPYSPASSQNAGYPRLGNLFTPHKLELKQEEAPLRLHKPKVEPEPLLKMEPKVEPKTEVKNEMVSVKTEGLVTVKQESSLLARPHEYKHEKPADRDKPEIIAEIKAESKPPSLAPPPGGLPPHLASSMQHYPYLSYPFSPVQLQHSFSTRSVLSPHRPPPQSAQTPPRSTLPPPPSLISTLTTSAVSRSAPLSAPPAHSQVPLFSPSRLPPHHLPPPPPSHKVASSPSSSRSPGLSSHPSMPLPLPPAAHTGPATITPLNAHRIAPSSSQHPPPTTQALPANVNPAMAVFGSQDDNGEDDEDEHSMNREPSPPPKIEDSECHRSGSAIFLRHWNRGENNSCARTDLIFKPVPDSKLARKRDSRRLAQQDREDRERAQRKAASGTPDRRGGDTPKMIEERSGLGSAAVAAMLGAPPPSAAAAGFYDRLLPPRNAPEPSQLARLGEYGRAHSGLSPGSSRGLVMAPPVSTSAGPSCTSSSLDPMMSYATLLALYPPGSRERLELEAHERDFRERELNDRFKEEMLKRDAAVHHSLQASHWLGGRPPGYPHVVPSTLAPHSTSSFVHPPPHYVNASLYGAHSHSVATSALMAAAAERDRYERLAAAAVMSPYPQRQLLRPGEPPQHHPSLPPSPFVTSHASAAAVAALLGGGRPPYDDPLSQLAAEQLHRQLLLDRDRYGHLNPPAPPPPPGSFRP</sequence>
<evidence type="ECO:0000313" key="13">
    <source>
        <dbReference type="RefSeq" id="XP_018015060.1"/>
    </source>
</evidence>
<dbReference type="PROSITE" id="PS51156">
    <property type="entry name" value="ELM2"/>
    <property type="match status" value="1"/>
</dbReference>
<proteinExistence type="predicted"/>
<evidence type="ECO:0000256" key="8">
    <source>
        <dbReference type="SAM" id="MobiDB-lite"/>
    </source>
</evidence>
<keyword evidence="4" id="KW-0862">Zinc</keyword>
<dbReference type="SMART" id="SM01189">
    <property type="entry name" value="ELM2"/>
    <property type="match status" value="1"/>
</dbReference>
<feature type="compositionally biased region" description="Low complexity" evidence="8">
    <location>
        <begin position="1033"/>
        <end position="1044"/>
    </location>
</feature>
<evidence type="ECO:0000256" key="1">
    <source>
        <dbReference type="ARBA" id="ARBA00004123"/>
    </source>
</evidence>
<feature type="region of interest" description="Disordered" evidence="8">
    <location>
        <begin position="1648"/>
        <end position="1669"/>
    </location>
</feature>
<dbReference type="Pfam" id="PF01426">
    <property type="entry name" value="BAH"/>
    <property type="match status" value="1"/>
</dbReference>
<keyword evidence="5" id="KW-0805">Transcription regulation</keyword>
<dbReference type="GO" id="GO:0005634">
    <property type="term" value="C:nucleus"/>
    <property type="evidence" value="ECO:0007669"/>
    <property type="project" value="UniProtKB-SubCell"/>
</dbReference>
<keyword evidence="3" id="KW-0863">Zinc-finger</keyword>
<dbReference type="InterPro" id="IPR000679">
    <property type="entry name" value="Znf_GATA"/>
</dbReference>
<dbReference type="Pfam" id="PF00320">
    <property type="entry name" value="GATA"/>
    <property type="match status" value="1"/>
</dbReference>
<feature type="domain" description="SANT" evidence="11">
    <location>
        <begin position="347"/>
        <end position="399"/>
    </location>
</feature>
<feature type="region of interest" description="Disordered" evidence="8">
    <location>
        <begin position="992"/>
        <end position="1017"/>
    </location>
</feature>
<feature type="compositionally biased region" description="Low complexity" evidence="8">
    <location>
        <begin position="8"/>
        <end position="19"/>
    </location>
</feature>
<dbReference type="Gene3D" id="1.10.10.60">
    <property type="entry name" value="Homeodomain-like"/>
    <property type="match status" value="1"/>
</dbReference>
<feature type="compositionally biased region" description="Polar residues" evidence="8">
    <location>
        <begin position="859"/>
        <end position="881"/>
    </location>
</feature>
<feature type="compositionally biased region" description="Low complexity" evidence="8">
    <location>
        <begin position="1257"/>
        <end position="1276"/>
    </location>
</feature>
<evidence type="ECO:0000259" key="10">
    <source>
        <dbReference type="PROSITE" id="PS51156"/>
    </source>
</evidence>
<dbReference type="SUPFAM" id="SSF57716">
    <property type="entry name" value="Glucocorticoid receptor-like (DNA-binding domain)"/>
    <property type="match status" value="1"/>
</dbReference>
<evidence type="ECO:0000256" key="3">
    <source>
        <dbReference type="ARBA" id="ARBA00022771"/>
    </source>
</evidence>
<feature type="region of interest" description="Disordered" evidence="8">
    <location>
        <begin position="1376"/>
        <end position="1437"/>
    </location>
</feature>
<evidence type="ECO:0000259" key="11">
    <source>
        <dbReference type="PROSITE" id="PS51293"/>
    </source>
</evidence>
<feature type="region of interest" description="Disordered" evidence="8">
    <location>
        <begin position="1142"/>
        <end position="1163"/>
    </location>
</feature>
<dbReference type="Gene3D" id="2.30.30.490">
    <property type="match status" value="1"/>
</dbReference>
<dbReference type="GO" id="GO:0008270">
    <property type="term" value="F:zinc ion binding"/>
    <property type="evidence" value="ECO:0007669"/>
    <property type="project" value="UniProtKB-KW"/>
</dbReference>
<feature type="compositionally biased region" description="Pro residues" evidence="8">
    <location>
        <begin position="930"/>
        <end position="944"/>
    </location>
</feature>
<organism evidence="12 13">
    <name type="scientific">Hyalella azteca</name>
    <name type="common">Amphipod</name>
    <dbReference type="NCBI Taxonomy" id="294128"/>
    <lineage>
        <taxon>Eukaryota</taxon>
        <taxon>Metazoa</taxon>
        <taxon>Ecdysozoa</taxon>
        <taxon>Arthropoda</taxon>
        <taxon>Crustacea</taxon>
        <taxon>Multicrustacea</taxon>
        <taxon>Malacostraca</taxon>
        <taxon>Eumalacostraca</taxon>
        <taxon>Peracarida</taxon>
        <taxon>Amphipoda</taxon>
        <taxon>Senticaudata</taxon>
        <taxon>Talitrida</taxon>
        <taxon>Talitroidea</taxon>
        <taxon>Hyalellidae</taxon>
        <taxon>Hyalella</taxon>
    </lineage>
</organism>
<feature type="compositionally biased region" description="Pro residues" evidence="8">
    <location>
        <begin position="1717"/>
        <end position="1729"/>
    </location>
</feature>
<dbReference type="SMART" id="SM00401">
    <property type="entry name" value="ZnF_GATA"/>
    <property type="match status" value="1"/>
</dbReference>
<dbReference type="CDD" id="cd11661">
    <property type="entry name" value="SANT_MTA3_like"/>
    <property type="match status" value="1"/>
</dbReference>
<feature type="region of interest" description="Disordered" evidence="8">
    <location>
        <begin position="1026"/>
        <end position="1045"/>
    </location>
</feature>
<feature type="domain" description="BAH" evidence="9">
    <location>
        <begin position="99"/>
        <end position="236"/>
    </location>
</feature>
<keyword evidence="6" id="KW-0804">Transcription</keyword>
<evidence type="ECO:0000256" key="4">
    <source>
        <dbReference type="ARBA" id="ARBA00022833"/>
    </source>
</evidence>
<feature type="region of interest" description="Disordered" evidence="8">
    <location>
        <begin position="1483"/>
        <end position="1513"/>
    </location>
</feature>
<feature type="region of interest" description="Disordered" evidence="8">
    <location>
        <begin position="400"/>
        <end position="456"/>
    </location>
</feature>
<dbReference type="GeneID" id="108671969"/>
<protein>
    <submittedName>
        <fullName evidence="13">Arginine-glutamic acid dipeptide repeats protein isoform X1</fullName>
    </submittedName>
</protein>
<feature type="compositionally biased region" description="Low complexity" evidence="8">
    <location>
        <begin position="535"/>
        <end position="575"/>
    </location>
</feature>
<feature type="compositionally biased region" description="Basic and acidic residues" evidence="8">
    <location>
        <begin position="1421"/>
        <end position="1436"/>
    </location>
</feature>
<feature type="compositionally biased region" description="Low complexity" evidence="8">
    <location>
        <begin position="1503"/>
        <end position="1513"/>
    </location>
</feature>
<dbReference type="Proteomes" id="UP000694843">
    <property type="component" value="Unplaced"/>
</dbReference>
<dbReference type="InterPro" id="IPR000949">
    <property type="entry name" value="ELM2_dom"/>
</dbReference>
<dbReference type="CDD" id="cd04709">
    <property type="entry name" value="BAH_MTA"/>
    <property type="match status" value="1"/>
</dbReference>
<dbReference type="PROSITE" id="PS51038">
    <property type="entry name" value="BAH"/>
    <property type="match status" value="1"/>
</dbReference>
<dbReference type="Pfam" id="PF01448">
    <property type="entry name" value="ELM2"/>
    <property type="match status" value="1"/>
</dbReference>
<feature type="region of interest" description="Disordered" evidence="8">
    <location>
        <begin position="1"/>
        <end position="60"/>
    </location>
</feature>
<dbReference type="RefSeq" id="XP_018015060.1">
    <property type="nucleotide sequence ID" value="XM_018159571.2"/>
</dbReference>
<dbReference type="FunFam" id="1.10.10.60:FF:000052">
    <property type="entry name" value="Arginine-glutamic acid dipeptide (RE) repeats"/>
    <property type="match status" value="1"/>
</dbReference>
<dbReference type="SMART" id="SM00439">
    <property type="entry name" value="BAH"/>
    <property type="match status" value="1"/>
</dbReference>
<feature type="region of interest" description="Disordered" evidence="8">
    <location>
        <begin position="657"/>
        <end position="736"/>
    </location>
</feature>
<gene>
    <name evidence="13" type="primary">LOC108671969</name>
</gene>
<dbReference type="InterPro" id="IPR001005">
    <property type="entry name" value="SANT/Myb"/>
</dbReference>
<feature type="domain" description="ELM2" evidence="10">
    <location>
        <begin position="237"/>
        <end position="343"/>
    </location>
</feature>
<evidence type="ECO:0000256" key="6">
    <source>
        <dbReference type="ARBA" id="ARBA00023163"/>
    </source>
</evidence>
<dbReference type="OrthoDB" id="6147534at2759"/>
<dbReference type="InterPro" id="IPR017884">
    <property type="entry name" value="SANT_dom"/>
</dbReference>
<dbReference type="GO" id="GO:0043565">
    <property type="term" value="F:sequence-specific DNA binding"/>
    <property type="evidence" value="ECO:0007669"/>
    <property type="project" value="InterPro"/>
</dbReference>
<dbReference type="OMA" id="MPMPHIK"/>
<dbReference type="GO" id="GO:0003714">
    <property type="term" value="F:transcription corepressor activity"/>
    <property type="evidence" value="ECO:0007669"/>
    <property type="project" value="TreeGrafter"/>
</dbReference>
<evidence type="ECO:0000313" key="12">
    <source>
        <dbReference type="Proteomes" id="UP000694843"/>
    </source>
</evidence>
<reference evidence="13" key="1">
    <citation type="submission" date="2025-08" db="UniProtKB">
        <authorList>
            <consortium name="RefSeq"/>
        </authorList>
    </citation>
    <scope>IDENTIFICATION</scope>
    <source>
        <tissue evidence="13">Whole organism</tissue>
    </source>
</reference>
<keyword evidence="2" id="KW-0479">Metal-binding</keyword>
<evidence type="ECO:0000256" key="5">
    <source>
        <dbReference type="ARBA" id="ARBA00023015"/>
    </source>
</evidence>
<comment type="subcellular location">
    <subcellularLocation>
        <location evidence="1">Nucleus</location>
    </subcellularLocation>
</comment>
<dbReference type="PANTHER" id="PTHR13859:SF11">
    <property type="entry name" value="GRUNGE, ISOFORM J"/>
    <property type="match status" value="1"/>
</dbReference>
<feature type="compositionally biased region" description="Pro residues" evidence="8">
    <location>
        <begin position="1244"/>
        <end position="1256"/>
    </location>
</feature>
<feature type="region of interest" description="Disordered" evidence="8">
    <location>
        <begin position="498"/>
        <end position="599"/>
    </location>
</feature>
<evidence type="ECO:0000259" key="9">
    <source>
        <dbReference type="PROSITE" id="PS51038"/>
    </source>
</evidence>
<dbReference type="KEGG" id="hazt:108671969"/>
<feature type="compositionally biased region" description="Polar residues" evidence="8">
    <location>
        <begin position="585"/>
        <end position="598"/>
    </location>
</feature>
<feature type="compositionally biased region" description="Pro residues" evidence="8">
    <location>
        <begin position="808"/>
        <end position="824"/>
    </location>
</feature>
<keyword evidence="7" id="KW-0539">Nucleus</keyword>
<name>A0A8B7NN05_HYAAZ</name>
<feature type="region of interest" description="Disordered" evidence="8">
    <location>
        <begin position="1707"/>
        <end position="1729"/>
    </location>
</feature>
<dbReference type="SMART" id="SM00717">
    <property type="entry name" value="SANT"/>
    <property type="match status" value="1"/>
</dbReference>
<dbReference type="Gene3D" id="4.10.1240.50">
    <property type="match status" value="1"/>
</dbReference>
<dbReference type="PROSITE" id="PS51293">
    <property type="entry name" value="SANT"/>
    <property type="match status" value="1"/>
</dbReference>
<dbReference type="PANTHER" id="PTHR13859">
    <property type="entry name" value="ATROPHIN-RELATED"/>
    <property type="match status" value="1"/>
</dbReference>
<feature type="compositionally biased region" description="Polar residues" evidence="8">
    <location>
        <begin position="657"/>
        <end position="685"/>
    </location>
</feature>
<evidence type="ECO:0000256" key="7">
    <source>
        <dbReference type="ARBA" id="ARBA00023242"/>
    </source>
</evidence>
<feature type="region of interest" description="Disordered" evidence="8">
    <location>
        <begin position="805"/>
        <end position="952"/>
    </location>
</feature>
<dbReference type="Pfam" id="PF00249">
    <property type="entry name" value="Myb_DNA-binding"/>
    <property type="match status" value="1"/>
</dbReference>
<dbReference type="SUPFAM" id="SSF46689">
    <property type="entry name" value="Homeodomain-like"/>
    <property type="match status" value="1"/>
</dbReference>
<dbReference type="InterPro" id="IPR001025">
    <property type="entry name" value="BAH_dom"/>
</dbReference>
<dbReference type="InterPro" id="IPR009057">
    <property type="entry name" value="Homeodomain-like_sf"/>
</dbReference>
<feature type="region of interest" description="Disordered" evidence="8">
    <location>
        <begin position="1183"/>
        <end position="1359"/>
    </location>
</feature>